<dbReference type="InterPro" id="IPR029069">
    <property type="entry name" value="HotDog_dom_sf"/>
</dbReference>
<proteinExistence type="inferred from homology"/>
<name>A0AAE3MBJ2_9BACT</name>
<evidence type="ECO:0000313" key="3">
    <source>
        <dbReference type="EMBL" id="MCW3804858.1"/>
    </source>
</evidence>
<dbReference type="Gene3D" id="3.10.129.10">
    <property type="entry name" value="Hotdog Thioesterase"/>
    <property type="match status" value="1"/>
</dbReference>
<dbReference type="PANTHER" id="PTHR31793">
    <property type="entry name" value="4-HYDROXYBENZOYL-COA THIOESTERASE FAMILY MEMBER"/>
    <property type="match status" value="1"/>
</dbReference>
<evidence type="ECO:0000256" key="2">
    <source>
        <dbReference type="ARBA" id="ARBA00022801"/>
    </source>
</evidence>
<comment type="similarity">
    <text evidence="1">Belongs to the 4-hydroxybenzoyl-CoA thioesterase family.</text>
</comment>
<dbReference type="Proteomes" id="UP001207408">
    <property type="component" value="Unassembled WGS sequence"/>
</dbReference>
<organism evidence="3 4">
    <name type="scientific">Plebeiibacterium marinum</name>
    <dbReference type="NCBI Taxonomy" id="2992111"/>
    <lineage>
        <taxon>Bacteria</taxon>
        <taxon>Pseudomonadati</taxon>
        <taxon>Bacteroidota</taxon>
        <taxon>Bacteroidia</taxon>
        <taxon>Marinilabiliales</taxon>
        <taxon>Marinilabiliaceae</taxon>
        <taxon>Plebeiibacterium</taxon>
    </lineage>
</organism>
<dbReference type="Pfam" id="PF13279">
    <property type="entry name" value="4HBT_2"/>
    <property type="match status" value="1"/>
</dbReference>
<comment type="caution">
    <text evidence="3">The sequence shown here is derived from an EMBL/GenBank/DDBJ whole genome shotgun (WGS) entry which is preliminary data.</text>
</comment>
<sequence length="142" mass="16304">MAQQYDFELEFKVRDYECDIQGIVNNSVYQNYLEHTRHEFLNEIGLNFKELYDKGVVAVVARADLQYKTPLQSNDNFVVRLRAEHQGIKYVFYQDIYRLSDGKVCLKGVITSTSLIDGKLGVSEEIATALKNVAQKREVTAC</sequence>
<dbReference type="EMBL" id="JAPDPI010000006">
    <property type="protein sequence ID" value="MCW3804858.1"/>
    <property type="molecule type" value="Genomic_DNA"/>
</dbReference>
<reference evidence="3" key="1">
    <citation type="submission" date="2022-10" db="EMBL/GenBank/DDBJ databases">
        <authorList>
            <person name="Yu W.X."/>
        </authorList>
    </citation>
    <scope>NUCLEOTIDE SEQUENCE</scope>
    <source>
        <strain evidence="3">D04</strain>
    </source>
</reference>
<evidence type="ECO:0000256" key="1">
    <source>
        <dbReference type="ARBA" id="ARBA00005953"/>
    </source>
</evidence>
<dbReference type="AlphaFoldDB" id="A0AAE3MBJ2"/>
<dbReference type="GO" id="GO:0047617">
    <property type="term" value="F:fatty acyl-CoA hydrolase activity"/>
    <property type="evidence" value="ECO:0007669"/>
    <property type="project" value="TreeGrafter"/>
</dbReference>
<dbReference type="InterPro" id="IPR050563">
    <property type="entry name" value="4-hydroxybenzoyl-CoA_TE"/>
</dbReference>
<protein>
    <submittedName>
        <fullName evidence="3">Acyl-CoA thioesterase</fullName>
    </submittedName>
</protein>
<gene>
    <name evidence="3" type="ORF">OM074_04415</name>
</gene>
<keyword evidence="4" id="KW-1185">Reference proteome</keyword>
<dbReference type="RefSeq" id="WP_301198080.1">
    <property type="nucleotide sequence ID" value="NZ_JAPDPI010000006.1"/>
</dbReference>
<keyword evidence="2" id="KW-0378">Hydrolase</keyword>
<dbReference type="CDD" id="cd00586">
    <property type="entry name" value="4HBT"/>
    <property type="match status" value="1"/>
</dbReference>
<dbReference type="SUPFAM" id="SSF54637">
    <property type="entry name" value="Thioesterase/thiol ester dehydrase-isomerase"/>
    <property type="match status" value="1"/>
</dbReference>
<dbReference type="PANTHER" id="PTHR31793:SF27">
    <property type="entry name" value="NOVEL THIOESTERASE SUPERFAMILY DOMAIN AND SAPOSIN A-TYPE DOMAIN CONTAINING PROTEIN (0610012H03RIK)"/>
    <property type="match status" value="1"/>
</dbReference>
<evidence type="ECO:0000313" key="4">
    <source>
        <dbReference type="Proteomes" id="UP001207408"/>
    </source>
</evidence>
<accession>A0AAE3MBJ2</accession>